<proteinExistence type="predicted"/>
<feature type="transmembrane region" description="Helical" evidence="1">
    <location>
        <begin position="38"/>
        <end position="60"/>
    </location>
</feature>
<keyword evidence="1" id="KW-0472">Membrane</keyword>
<keyword evidence="1" id="KW-0812">Transmembrane</keyword>
<name>A0ABW8LMW0_9ACTN</name>
<keyword evidence="4" id="KW-1185">Reference proteome</keyword>
<gene>
    <name evidence="3" type="ORF">ACI2L5_11970</name>
</gene>
<feature type="transmembrane region" description="Helical" evidence="1">
    <location>
        <begin position="117"/>
        <end position="139"/>
    </location>
</feature>
<accession>A0ABW8LMW0</accession>
<feature type="transmembrane region" description="Helical" evidence="1">
    <location>
        <begin position="236"/>
        <end position="257"/>
    </location>
</feature>
<evidence type="ECO:0000313" key="4">
    <source>
        <dbReference type="Proteomes" id="UP001620295"/>
    </source>
</evidence>
<dbReference type="RefSeq" id="WP_358643907.1">
    <property type="nucleotide sequence ID" value="NZ_JBFACG010000015.1"/>
</dbReference>
<dbReference type="InterPro" id="IPR046675">
    <property type="entry name" value="DUF6545"/>
</dbReference>
<keyword evidence="1" id="KW-1133">Transmembrane helix</keyword>
<comment type="caution">
    <text evidence="3">The sequence shown here is derived from an EMBL/GenBank/DDBJ whole genome shotgun (WGS) entry which is preliminary data.</text>
</comment>
<evidence type="ECO:0000259" key="2">
    <source>
        <dbReference type="Pfam" id="PF20182"/>
    </source>
</evidence>
<feature type="transmembrane region" description="Helical" evidence="1">
    <location>
        <begin position="72"/>
        <end position="96"/>
    </location>
</feature>
<dbReference type="Pfam" id="PF20182">
    <property type="entry name" value="DUF6545"/>
    <property type="match status" value="1"/>
</dbReference>
<evidence type="ECO:0000313" key="3">
    <source>
        <dbReference type="EMBL" id="MFK4265646.1"/>
    </source>
</evidence>
<feature type="transmembrane region" description="Helical" evidence="1">
    <location>
        <begin position="200"/>
        <end position="224"/>
    </location>
</feature>
<reference evidence="3 4" key="1">
    <citation type="submission" date="2024-11" db="EMBL/GenBank/DDBJ databases">
        <title>The Natural Products Discovery Center: Release of the First 8490 Sequenced Strains for Exploring Actinobacteria Biosynthetic Diversity.</title>
        <authorList>
            <person name="Kalkreuter E."/>
            <person name="Kautsar S.A."/>
            <person name="Yang D."/>
            <person name="Bader C.D."/>
            <person name="Teijaro C.N."/>
            <person name="Fluegel L."/>
            <person name="Davis C.M."/>
            <person name="Simpson J.R."/>
            <person name="Lauterbach L."/>
            <person name="Steele A.D."/>
            <person name="Gui C."/>
            <person name="Meng S."/>
            <person name="Li G."/>
            <person name="Viehrig K."/>
            <person name="Ye F."/>
            <person name="Su P."/>
            <person name="Kiefer A.F."/>
            <person name="Nichols A."/>
            <person name="Cepeda A.J."/>
            <person name="Yan W."/>
            <person name="Fan B."/>
            <person name="Jiang Y."/>
            <person name="Adhikari A."/>
            <person name="Zheng C.-J."/>
            <person name="Schuster L."/>
            <person name="Cowan T.M."/>
            <person name="Smanski M.J."/>
            <person name="Chevrette M.G."/>
            <person name="De Carvalho L.P.S."/>
            <person name="Shen B."/>
        </authorList>
    </citation>
    <scope>NUCLEOTIDE SEQUENCE [LARGE SCALE GENOMIC DNA]</scope>
    <source>
        <strain evidence="3 4">NPDC020863</strain>
    </source>
</reference>
<organism evidence="3 4">
    <name type="scientific">Streptomyces milbemycinicus</name>
    <dbReference type="NCBI Taxonomy" id="476552"/>
    <lineage>
        <taxon>Bacteria</taxon>
        <taxon>Bacillati</taxon>
        <taxon>Actinomycetota</taxon>
        <taxon>Actinomycetes</taxon>
        <taxon>Kitasatosporales</taxon>
        <taxon>Streptomycetaceae</taxon>
        <taxon>Streptomyces</taxon>
    </lineage>
</organism>
<protein>
    <submittedName>
        <fullName evidence="3">MAB_1171c family putative transporter</fullName>
    </submittedName>
</protein>
<dbReference type="Proteomes" id="UP001620295">
    <property type="component" value="Unassembled WGS sequence"/>
</dbReference>
<sequence>MSEAGDVHTLAYAAVSAVMYGLAGYKALAWVAERIPALLLMAVGALAGGAAFTAATPAVYRWLGETSGISNLATLVVYTQVIVCFGCLRALALLWSPRRLAAGKGGRSPRGIDMRGALRRVLPRYAAAVAVMWTLFLSADLPTGEKPLTFDTAFADRPPVFAFLLVYQAAFGWALWSMVYVCCQRLKDVHDPILRGSLRLLVIGCTFIGSYGVCKLIAIFGAVLGTHALDVLSSHVGPALSSLGGVITATGWTGAALRTRRQRRRDFYALETLWTTVTQADPGVILHSPPSGSAWEFHTLRRAHEIRDGQLALRPWTSQHIVNAARRLTDEQGLGPPDRDAPEHDALAAAAGIRGALEALRSGRPPGMPCERLPGIDVPPQAERRHLVAVARQLDSPLVARVLAEAEQ</sequence>
<dbReference type="EMBL" id="JBJDQH010000004">
    <property type="protein sequence ID" value="MFK4265646.1"/>
    <property type="molecule type" value="Genomic_DNA"/>
</dbReference>
<dbReference type="InterPro" id="IPR050039">
    <property type="entry name" value="MAB_1171c-like"/>
</dbReference>
<feature type="transmembrane region" description="Helical" evidence="1">
    <location>
        <begin position="12"/>
        <end position="31"/>
    </location>
</feature>
<dbReference type="NCBIfam" id="NF042915">
    <property type="entry name" value="MAB_1171c_fam"/>
    <property type="match status" value="1"/>
</dbReference>
<feature type="transmembrane region" description="Helical" evidence="1">
    <location>
        <begin position="159"/>
        <end position="179"/>
    </location>
</feature>
<evidence type="ECO:0000256" key="1">
    <source>
        <dbReference type="SAM" id="Phobius"/>
    </source>
</evidence>
<feature type="domain" description="DUF6545" evidence="2">
    <location>
        <begin position="262"/>
        <end position="395"/>
    </location>
</feature>